<feature type="region of interest" description="Disordered" evidence="1">
    <location>
        <begin position="110"/>
        <end position="132"/>
    </location>
</feature>
<feature type="compositionally biased region" description="Polar residues" evidence="1">
    <location>
        <begin position="243"/>
        <end position="259"/>
    </location>
</feature>
<feature type="region of interest" description="Disordered" evidence="1">
    <location>
        <begin position="320"/>
        <end position="357"/>
    </location>
</feature>
<evidence type="ECO:0000313" key="2">
    <source>
        <dbReference type="EMBL" id="MPC48077.1"/>
    </source>
</evidence>
<dbReference type="OrthoDB" id="9348951at2759"/>
<dbReference type="EMBL" id="VSRR010008094">
    <property type="protein sequence ID" value="MPC48077.1"/>
    <property type="molecule type" value="Genomic_DNA"/>
</dbReference>
<feature type="compositionally biased region" description="Basic and acidic residues" evidence="1">
    <location>
        <begin position="110"/>
        <end position="120"/>
    </location>
</feature>
<proteinExistence type="predicted"/>
<accession>A0A5B7FRS4</accession>
<reference evidence="2 3" key="1">
    <citation type="submission" date="2019-05" db="EMBL/GenBank/DDBJ databases">
        <title>Another draft genome of Portunus trituberculatus and its Hox gene families provides insights of decapod evolution.</title>
        <authorList>
            <person name="Jeong J.-H."/>
            <person name="Song I."/>
            <person name="Kim S."/>
            <person name="Choi T."/>
            <person name="Kim D."/>
            <person name="Ryu S."/>
            <person name="Kim W."/>
        </authorList>
    </citation>
    <scope>NUCLEOTIDE SEQUENCE [LARGE SCALE GENOMIC DNA]</scope>
    <source>
        <tissue evidence="2">Muscle</tissue>
    </source>
</reference>
<evidence type="ECO:0000313" key="3">
    <source>
        <dbReference type="Proteomes" id="UP000324222"/>
    </source>
</evidence>
<sequence>MEDIPSFSVFSSDDYQTILGLSSSRTMATLEETPPLLIQTFHVAHFEPLWGVKQPWCSLEGEGSMSSPSSPSGDTFPASPADLSCTSPAFTSNFTPSHIHQLTKVIEHIANRDQRRTERRAARRALRQKKTLSELYTSSTPPLVSSSQSQTTTSSLLSCSATSQTCSSPTSSSTFSCSMTLIPSKGNTVPIGNNAVLAVSDRNAVQTQIITLDQSGISKESLKRKELVPVTVPVPTKKKCVSDSDQTNSSVPKSGSTLHFAQKKSSPVSSFGESLQSKVPITPIIGSLRTATNITKVLTSPVVSQAKSLCSGKPASMLLVSSPSQSSSGQVPSSPISRTSPGMRVSPGPSPSPSRLSPVVQVVPPSLGATLASSPPGTRTVVVTGPSKPIEVEVALSQGAKTNVQTIGCLSTVSGAPKVKTVKALPQVSRNVESLLILCCFGVFGGMNVLFT</sequence>
<organism evidence="2 3">
    <name type="scientific">Portunus trituberculatus</name>
    <name type="common">Swimming crab</name>
    <name type="synonym">Neptunus trituberculatus</name>
    <dbReference type="NCBI Taxonomy" id="210409"/>
    <lineage>
        <taxon>Eukaryota</taxon>
        <taxon>Metazoa</taxon>
        <taxon>Ecdysozoa</taxon>
        <taxon>Arthropoda</taxon>
        <taxon>Crustacea</taxon>
        <taxon>Multicrustacea</taxon>
        <taxon>Malacostraca</taxon>
        <taxon>Eumalacostraca</taxon>
        <taxon>Eucarida</taxon>
        <taxon>Decapoda</taxon>
        <taxon>Pleocyemata</taxon>
        <taxon>Brachyura</taxon>
        <taxon>Eubrachyura</taxon>
        <taxon>Portunoidea</taxon>
        <taxon>Portunidae</taxon>
        <taxon>Portuninae</taxon>
        <taxon>Portunus</taxon>
    </lineage>
</organism>
<keyword evidence="3" id="KW-1185">Reference proteome</keyword>
<dbReference type="AlphaFoldDB" id="A0A5B7FRS4"/>
<dbReference type="Proteomes" id="UP000324222">
    <property type="component" value="Unassembled WGS sequence"/>
</dbReference>
<evidence type="ECO:0000256" key="1">
    <source>
        <dbReference type="SAM" id="MobiDB-lite"/>
    </source>
</evidence>
<name>A0A5B7FRS4_PORTR</name>
<feature type="region of interest" description="Disordered" evidence="1">
    <location>
        <begin position="238"/>
        <end position="259"/>
    </location>
</feature>
<gene>
    <name evidence="2" type="ORF">E2C01_041843</name>
</gene>
<comment type="caution">
    <text evidence="2">The sequence shown here is derived from an EMBL/GenBank/DDBJ whole genome shotgun (WGS) entry which is preliminary data.</text>
</comment>
<protein>
    <submittedName>
        <fullName evidence="2">Uncharacterized protein</fullName>
    </submittedName>
</protein>
<feature type="compositionally biased region" description="Basic residues" evidence="1">
    <location>
        <begin position="121"/>
        <end position="130"/>
    </location>
</feature>